<dbReference type="InterPro" id="IPR002575">
    <property type="entry name" value="Aminoglycoside_PTrfase"/>
</dbReference>
<evidence type="ECO:0000259" key="1">
    <source>
        <dbReference type="Pfam" id="PF01636"/>
    </source>
</evidence>
<dbReference type="GO" id="GO:0016740">
    <property type="term" value="F:transferase activity"/>
    <property type="evidence" value="ECO:0007669"/>
    <property type="project" value="UniProtKB-KW"/>
</dbReference>
<keyword evidence="3" id="KW-1185">Reference proteome</keyword>
<evidence type="ECO:0000313" key="3">
    <source>
        <dbReference type="Proteomes" id="UP000460435"/>
    </source>
</evidence>
<dbReference type="Pfam" id="PF01636">
    <property type="entry name" value="APH"/>
    <property type="match status" value="1"/>
</dbReference>
<gene>
    <name evidence="2" type="ORF">F7O44_23260</name>
</gene>
<reference evidence="2 3" key="1">
    <citation type="submission" date="2019-11" db="EMBL/GenBank/DDBJ databases">
        <authorList>
            <person name="Li X.-J."/>
            <person name="Feng X.-M."/>
        </authorList>
    </citation>
    <scope>NUCLEOTIDE SEQUENCE [LARGE SCALE GENOMIC DNA]</scope>
    <source>
        <strain evidence="2 3">XMNu-373</strain>
    </source>
</reference>
<keyword evidence="2" id="KW-0808">Transferase</keyword>
<sequence length="359" mass="39642">MQGLTANDHRLKAKLRGMGARSEQLEPSMTAVVSAFSLDGTPRTMTRVAGAWSHRVYRLETSVNVYAVKQILDPWEDPSWRLWLAEAWEFELAAFYAGVSMPRPVAGPDGGCLADVESDDAERLLPVRVHEWADATPCPAGPVRKDVAERLAQDLAKMHAVRHFPRRREVFPRPSRDNVDGWPELVERLRAVDPDLAGVAADISPWIGRVGELFDAADHDVDGLPMSHGDIDQKNVLLGNDGPVLCDWDVAMPWDGRVELARTAMSLARWERPDVAGWVITAYQSAGGEAASVSPQDLAVDLVLGVDWLVLCLERATGLRAADAQRQYESRTMISQLMAEVPEHVRTALNIQTWLTGTS</sequence>
<dbReference type="EMBL" id="WLZY01000009">
    <property type="protein sequence ID" value="NDL59997.1"/>
    <property type="molecule type" value="Genomic_DNA"/>
</dbReference>
<accession>A0A7K3MAF1</accession>
<dbReference type="Proteomes" id="UP000460435">
    <property type="component" value="Unassembled WGS sequence"/>
</dbReference>
<evidence type="ECO:0000313" key="2">
    <source>
        <dbReference type="EMBL" id="NDL59997.1"/>
    </source>
</evidence>
<feature type="domain" description="Aminoglycoside phosphotransferase" evidence="1">
    <location>
        <begin position="45"/>
        <end position="286"/>
    </location>
</feature>
<dbReference type="AlphaFoldDB" id="A0A7K3MAF1"/>
<organism evidence="2 3">
    <name type="scientific">Phytoactinopolyspora mesophila</name>
    <dbReference type="NCBI Taxonomy" id="2650750"/>
    <lineage>
        <taxon>Bacteria</taxon>
        <taxon>Bacillati</taxon>
        <taxon>Actinomycetota</taxon>
        <taxon>Actinomycetes</taxon>
        <taxon>Jiangellales</taxon>
        <taxon>Jiangellaceae</taxon>
        <taxon>Phytoactinopolyspora</taxon>
    </lineage>
</organism>
<name>A0A7K3MAF1_9ACTN</name>
<comment type="caution">
    <text evidence="2">The sequence shown here is derived from an EMBL/GenBank/DDBJ whole genome shotgun (WGS) entry which is preliminary data.</text>
</comment>
<proteinExistence type="predicted"/>
<dbReference type="SUPFAM" id="SSF56112">
    <property type="entry name" value="Protein kinase-like (PK-like)"/>
    <property type="match status" value="1"/>
</dbReference>
<protein>
    <submittedName>
        <fullName evidence="2">Phosphotransferase</fullName>
    </submittedName>
</protein>
<dbReference type="InterPro" id="IPR011009">
    <property type="entry name" value="Kinase-like_dom_sf"/>
</dbReference>